<dbReference type="PROSITE" id="PS51197">
    <property type="entry name" value="HTH_RRF2_2"/>
    <property type="match status" value="1"/>
</dbReference>
<dbReference type="Proteomes" id="UP001501353">
    <property type="component" value="Unassembled WGS sequence"/>
</dbReference>
<dbReference type="Pfam" id="PF02082">
    <property type="entry name" value="Rrf2"/>
    <property type="match status" value="1"/>
</dbReference>
<sequence>MRLTRFSDIGLRVLIYLARTGDRQSIVTAAEIAAQFSIPVNHLVKVVGHLARAGWILATRGRNGGLRLAIDPMTLRTGTILLELEGTEELADCEGQQCQLRKHCALRGALQVGMRAFYDAMNAYTLADLCAGETGEQIVRMHRSFTRQ</sequence>
<reference evidence="3" key="1">
    <citation type="journal article" date="2019" name="Int. J. Syst. Evol. Microbiol.">
        <title>The Global Catalogue of Microorganisms (GCM) 10K type strain sequencing project: providing services to taxonomists for standard genome sequencing and annotation.</title>
        <authorList>
            <consortium name="The Broad Institute Genomics Platform"/>
            <consortium name="The Broad Institute Genome Sequencing Center for Infectious Disease"/>
            <person name="Wu L."/>
            <person name="Ma J."/>
        </authorList>
    </citation>
    <scope>NUCLEOTIDE SEQUENCE [LARGE SCALE GENOMIC DNA]</scope>
    <source>
        <strain evidence="3">JCM 16673</strain>
    </source>
</reference>
<dbReference type="InterPro" id="IPR036388">
    <property type="entry name" value="WH-like_DNA-bd_sf"/>
</dbReference>
<comment type="caution">
    <text evidence="2">The sequence shown here is derived from an EMBL/GenBank/DDBJ whole genome shotgun (WGS) entry which is preliminary data.</text>
</comment>
<dbReference type="NCBIfam" id="TIGR00738">
    <property type="entry name" value="rrf2_super"/>
    <property type="match status" value="1"/>
</dbReference>
<organism evidence="2 3">
    <name type="scientific">Actimicrobium antarcticum</name>
    <dbReference type="NCBI Taxonomy" id="1051899"/>
    <lineage>
        <taxon>Bacteria</taxon>
        <taxon>Pseudomonadati</taxon>
        <taxon>Pseudomonadota</taxon>
        <taxon>Betaproteobacteria</taxon>
        <taxon>Burkholderiales</taxon>
        <taxon>Oxalobacteraceae</taxon>
        <taxon>Actimicrobium</taxon>
    </lineage>
</organism>
<dbReference type="Gene3D" id="1.10.10.10">
    <property type="entry name" value="Winged helix-like DNA-binding domain superfamily/Winged helix DNA-binding domain"/>
    <property type="match status" value="1"/>
</dbReference>
<protein>
    <submittedName>
        <fullName evidence="2">Rrf2 family transcriptional regulator</fullName>
    </submittedName>
</protein>
<evidence type="ECO:0000313" key="3">
    <source>
        <dbReference type="Proteomes" id="UP001501353"/>
    </source>
</evidence>
<evidence type="ECO:0000256" key="1">
    <source>
        <dbReference type="ARBA" id="ARBA00023125"/>
    </source>
</evidence>
<gene>
    <name evidence="2" type="ORF">GCM10022212_10230</name>
</gene>
<name>A0ABP7SVP9_9BURK</name>
<dbReference type="EMBL" id="BAAAZE010000005">
    <property type="protein sequence ID" value="GAA4016854.1"/>
    <property type="molecule type" value="Genomic_DNA"/>
</dbReference>
<dbReference type="PANTHER" id="PTHR33221">
    <property type="entry name" value="WINGED HELIX-TURN-HELIX TRANSCRIPTIONAL REGULATOR, RRF2 FAMILY"/>
    <property type="match status" value="1"/>
</dbReference>
<dbReference type="InterPro" id="IPR000944">
    <property type="entry name" value="Tscrpt_reg_Rrf2"/>
</dbReference>
<dbReference type="InterPro" id="IPR036390">
    <property type="entry name" value="WH_DNA-bd_sf"/>
</dbReference>
<proteinExistence type="predicted"/>
<dbReference type="RefSeq" id="WP_344762164.1">
    <property type="nucleotide sequence ID" value="NZ_BAAAZE010000005.1"/>
</dbReference>
<evidence type="ECO:0000313" key="2">
    <source>
        <dbReference type="EMBL" id="GAA4016854.1"/>
    </source>
</evidence>
<dbReference type="SUPFAM" id="SSF46785">
    <property type="entry name" value="Winged helix' DNA-binding domain"/>
    <property type="match status" value="1"/>
</dbReference>
<keyword evidence="3" id="KW-1185">Reference proteome</keyword>
<keyword evidence="1" id="KW-0238">DNA-binding</keyword>
<dbReference type="PANTHER" id="PTHR33221:SF4">
    <property type="entry name" value="HTH-TYPE TRANSCRIPTIONAL REPRESSOR NSRR"/>
    <property type="match status" value="1"/>
</dbReference>
<accession>A0ABP7SVP9</accession>